<reference evidence="2 3" key="2">
    <citation type="journal article" date="2017" name="Front. Plant Sci.">
        <title>Gene Classification and Mining of Molecular Markers Useful in Red Clover (Trifolium pratense) Breeding.</title>
        <authorList>
            <person name="Istvanek J."/>
            <person name="Dluhosova J."/>
            <person name="Dluhos P."/>
            <person name="Patkova L."/>
            <person name="Nedelnik J."/>
            <person name="Repkova J."/>
        </authorList>
    </citation>
    <scope>NUCLEOTIDE SEQUENCE [LARGE SCALE GENOMIC DNA]</scope>
    <source>
        <strain evidence="3">cv. Tatra</strain>
        <tissue evidence="2">Young leaves</tissue>
    </source>
</reference>
<evidence type="ECO:0000256" key="1">
    <source>
        <dbReference type="SAM" id="SignalP"/>
    </source>
</evidence>
<dbReference type="Proteomes" id="UP000236291">
    <property type="component" value="Unassembled WGS sequence"/>
</dbReference>
<gene>
    <name evidence="2" type="ORF">L195_g062670</name>
</gene>
<reference evidence="2 3" key="1">
    <citation type="journal article" date="2014" name="Am. J. Bot.">
        <title>Genome assembly and annotation for red clover (Trifolium pratense; Fabaceae).</title>
        <authorList>
            <person name="Istvanek J."/>
            <person name="Jaros M."/>
            <person name="Krenek A."/>
            <person name="Repkova J."/>
        </authorList>
    </citation>
    <scope>NUCLEOTIDE SEQUENCE [LARGE SCALE GENOMIC DNA]</scope>
    <source>
        <strain evidence="3">cv. Tatra</strain>
        <tissue evidence="2">Young leaves</tissue>
    </source>
</reference>
<feature type="signal peptide" evidence="1">
    <location>
        <begin position="1"/>
        <end position="16"/>
    </location>
</feature>
<proteinExistence type="predicted"/>
<protein>
    <submittedName>
        <fullName evidence="2">Uncharacterized protein</fullName>
    </submittedName>
</protein>
<dbReference type="AlphaFoldDB" id="A0A2K3KH11"/>
<organism evidence="2 3">
    <name type="scientific">Trifolium pratense</name>
    <name type="common">Red clover</name>
    <dbReference type="NCBI Taxonomy" id="57577"/>
    <lineage>
        <taxon>Eukaryota</taxon>
        <taxon>Viridiplantae</taxon>
        <taxon>Streptophyta</taxon>
        <taxon>Embryophyta</taxon>
        <taxon>Tracheophyta</taxon>
        <taxon>Spermatophyta</taxon>
        <taxon>Magnoliopsida</taxon>
        <taxon>eudicotyledons</taxon>
        <taxon>Gunneridae</taxon>
        <taxon>Pentapetalae</taxon>
        <taxon>rosids</taxon>
        <taxon>fabids</taxon>
        <taxon>Fabales</taxon>
        <taxon>Fabaceae</taxon>
        <taxon>Papilionoideae</taxon>
        <taxon>50 kb inversion clade</taxon>
        <taxon>NPAAA clade</taxon>
        <taxon>Hologalegina</taxon>
        <taxon>IRL clade</taxon>
        <taxon>Trifolieae</taxon>
        <taxon>Trifolium</taxon>
    </lineage>
</organism>
<sequence>MLKITFLSLDLQLAHHAQISGTPRAETGSKYAFDAPCEGSGAPCTELGFASAIGAPCASFGRIMH</sequence>
<evidence type="ECO:0000313" key="3">
    <source>
        <dbReference type="Proteomes" id="UP000236291"/>
    </source>
</evidence>
<name>A0A2K3KH11_TRIPR</name>
<feature type="chain" id="PRO_5014418803" evidence="1">
    <location>
        <begin position="17"/>
        <end position="65"/>
    </location>
</feature>
<comment type="caution">
    <text evidence="2">The sequence shown here is derived from an EMBL/GenBank/DDBJ whole genome shotgun (WGS) entry which is preliminary data.</text>
</comment>
<feature type="non-terminal residue" evidence="2">
    <location>
        <position position="65"/>
    </location>
</feature>
<keyword evidence="1" id="KW-0732">Signal</keyword>
<accession>A0A2K3KH11</accession>
<dbReference type="EMBL" id="ASHM01181975">
    <property type="protein sequence ID" value="PNX65576.1"/>
    <property type="molecule type" value="Genomic_DNA"/>
</dbReference>
<evidence type="ECO:0000313" key="2">
    <source>
        <dbReference type="EMBL" id="PNX65576.1"/>
    </source>
</evidence>